<reference evidence="1 2" key="1">
    <citation type="submission" date="2023-11" db="EMBL/GenBank/DDBJ databases">
        <title>Analysis of the Genomes of Mucilaginibacter gossypii cycad 4 and M. sabulilitoris SNA2: microbes with the potential for plant growth promotion.</title>
        <authorList>
            <person name="Hirsch A.M."/>
            <person name="Humm E."/>
            <person name="Rubbi M."/>
            <person name="Del Vecchio G."/>
            <person name="Ha S.M."/>
            <person name="Pellegrini M."/>
            <person name="Gunsalus R.P."/>
        </authorList>
    </citation>
    <scope>NUCLEOTIDE SEQUENCE [LARGE SCALE GENOMIC DNA]</scope>
    <source>
        <strain evidence="1 2">SNA2</strain>
    </source>
</reference>
<evidence type="ECO:0000313" key="1">
    <source>
        <dbReference type="EMBL" id="WPU94273.1"/>
    </source>
</evidence>
<accession>A0ABZ0TMH1</accession>
<proteinExistence type="predicted"/>
<dbReference type="RefSeq" id="WP_321563396.1">
    <property type="nucleotide sequence ID" value="NZ_CP139558.1"/>
</dbReference>
<evidence type="ECO:0000313" key="2">
    <source>
        <dbReference type="Proteomes" id="UP001324380"/>
    </source>
</evidence>
<organism evidence="1 2">
    <name type="scientific">Mucilaginibacter sabulilitoris</name>
    <dbReference type="NCBI Taxonomy" id="1173583"/>
    <lineage>
        <taxon>Bacteria</taxon>
        <taxon>Pseudomonadati</taxon>
        <taxon>Bacteroidota</taxon>
        <taxon>Sphingobacteriia</taxon>
        <taxon>Sphingobacteriales</taxon>
        <taxon>Sphingobacteriaceae</taxon>
        <taxon>Mucilaginibacter</taxon>
    </lineage>
</organism>
<gene>
    <name evidence="1" type="ORF">SNE25_01885</name>
</gene>
<keyword evidence="2" id="KW-1185">Reference proteome</keyword>
<dbReference type="Proteomes" id="UP001324380">
    <property type="component" value="Chromosome"/>
</dbReference>
<sequence>MKKLLFAFRAFKSILKADSYCLITTKGNTFACKGDIKPQDFHHIVNEVWDNFSGQEDTLKQYKELLGVKS</sequence>
<dbReference type="EMBL" id="CP139558">
    <property type="protein sequence ID" value="WPU94273.1"/>
    <property type="molecule type" value="Genomic_DNA"/>
</dbReference>
<protein>
    <submittedName>
        <fullName evidence="1">Uncharacterized protein</fullName>
    </submittedName>
</protein>
<name>A0ABZ0TMH1_9SPHI</name>